<protein>
    <submittedName>
        <fullName evidence="1">Uncharacterized protein</fullName>
    </submittedName>
</protein>
<accession>A0A9D4GJ30</accession>
<gene>
    <name evidence="1" type="ORF">DPMN_117902</name>
</gene>
<dbReference type="EMBL" id="JAIWYP010000005">
    <property type="protein sequence ID" value="KAH3816386.1"/>
    <property type="molecule type" value="Genomic_DNA"/>
</dbReference>
<dbReference type="AlphaFoldDB" id="A0A9D4GJ30"/>
<keyword evidence="2" id="KW-1185">Reference proteome</keyword>
<proteinExistence type="predicted"/>
<reference evidence="1" key="2">
    <citation type="submission" date="2020-11" db="EMBL/GenBank/DDBJ databases">
        <authorList>
            <person name="McCartney M.A."/>
            <person name="Auch B."/>
            <person name="Kono T."/>
            <person name="Mallez S."/>
            <person name="Becker A."/>
            <person name="Gohl D.M."/>
            <person name="Silverstein K.A.T."/>
            <person name="Koren S."/>
            <person name="Bechman K.B."/>
            <person name="Herman A."/>
            <person name="Abrahante J.E."/>
            <person name="Garbe J."/>
        </authorList>
    </citation>
    <scope>NUCLEOTIDE SEQUENCE</scope>
    <source>
        <strain evidence="1">Duluth1</strain>
        <tissue evidence="1">Whole animal</tissue>
    </source>
</reference>
<reference evidence="1" key="1">
    <citation type="journal article" date="2019" name="bioRxiv">
        <title>The Genome of the Zebra Mussel, Dreissena polymorpha: A Resource for Invasive Species Research.</title>
        <authorList>
            <person name="McCartney M.A."/>
            <person name="Auch B."/>
            <person name="Kono T."/>
            <person name="Mallez S."/>
            <person name="Zhang Y."/>
            <person name="Obille A."/>
            <person name="Becker A."/>
            <person name="Abrahante J.E."/>
            <person name="Garbe J."/>
            <person name="Badalamenti J.P."/>
            <person name="Herman A."/>
            <person name="Mangelson H."/>
            <person name="Liachko I."/>
            <person name="Sullivan S."/>
            <person name="Sone E.D."/>
            <person name="Koren S."/>
            <person name="Silverstein K.A.T."/>
            <person name="Beckman K.B."/>
            <person name="Gohl D.M."/>
        </authorList>
    </citation>
    <scope>NUCLEOTIDE SEQUENCE</scope>
    <source>
        <strain evidence="1">Duluth1</strain>
        <tissue evidence="1">Whole animal</tissue>
    </source>
</reference>
<comment type="caution">
    <text evidence="1">The sequence shown here is derived from an EMBL/GenBank/DDBJ whole genome shotgun (WGS) entry which is preliminary data.</text>
</comment>
<name>A0A9D4GJ30_DREPO</name>
<organism evidence="1 2">
    <name type="scientific">Dreissena polymorpha</name>
    <name type="common">Zebra mussel</name>
    <name type="synonym">Mytilus polymorpha</name>
    <dbReference type="NCBI Taxonomy" id="45954"/>
    <lineage>
        <taxon>Eukaryota</taxon>
        <taxon>Metazoa</taxon>
        <taxon>Spiralia</taxon>
        <taxon>Lophotrochozoa</taxon>
        <taxon>Mollusca</taxon>
        <taxon>Bivalvia</taxon>
        <taxon>Autobranchia</taxon>
        <taxon>Heteroconchia</taxon>
        <taxon>Euheterodonta</taxon>
        <taxon>Imparidentia</taxon>
        <taxon>Neoheterodontei</taxon>
        <taxon>Myida</taxon>
        <taxon>Dreissenoidea</taxon>
        <taxon>Dreissenidae</taxon>
        <taxon>Dreissena</taxon>
    </lineage>
</organism>
<evidence type="ECO:0000313" key="1">
    <source>
        <dbReference type="EMBL" id="KAH3816386.1"/>
    </source>
</evidence>
<evidence type="ECO:0000313" key="2">
    <source>
        <dbReference type="Proteomes" id="UP000828390"/>
    </source>
</evidence>
<sequence length="679" mass="73646">MDFHDDLKEVLVFDGSHLVFADNFGVDNIYGDGRSMIHVIEQSALKVAQKITTHAHVFAGSSLVLGKENEAVLVGTTFIQGQLLLGLPENQTLTLQDPAKVTIDSTEMTGSTMYGLKVGALSALTITNPNHVFDLNVKEILVNGAFKVSGNMSITNLTKFTVGTTGSVEFNPSSSDLYLGGIIDIRGSVKLGKHVSIVYPCTQFLLEGGTLTWPNTIDVITMECDVITINGVFSPGVISFGEGATQFMVGTAGTFTMTADGPIIADTVGISGKMYVNNLATFKSKTTADDRINTFVINHPNGILQLNTNSLPGRKNGVQIDSTCSTLNVRTLTIDKTFTASNISIGKGIDKISVNLYGSWVFTPCGDYKVDELYCNGTMTSTKPLTLIGYSIDKLRSLHLEYGGKITLDSLAQSSKAWTGVSVIGVHEFKLYGDIMAGKLTNYVGDYAGWDRLDINVNGSFYFLPNGPFIIDYLYVNGYFEAYGKVNMTSIKTLLSVHIDTKGTVKFDSLLSSNWVSESAVTAVSIDMESQSQWISGNTVWDVTTFKVSGRLYCHPYNESKIVYLTVESGGLVEYTRPNTLKGFTCTVESGGTMSMFYQRTPEKTSEGCEATQLLYKTLNVHGTLRAGSLYIGPLGDGKQFCQNITISGSLDVTGGGYLYDKGPGMILMRWKLKLIQTV</sequence>
<dbReference type="Proteomes" id="UP000828390">
    <property type="component" value="Unassembled WGS sequence"/>
</dbReference>